<gene>
    <name evidence="1" type="ORF">A3Q56_05267</name>
</gene>
<accession>A0A177B012</accession>
<evidence type="ECO:0000313" key="2">
    <source>
        <dbReference type="Proteomes" id="UP000078046"/>
    </source>
</evidence>
<organism evidence="1 2">
    <name type="scientific">Intoshia linei</name>
    <dbReference type="NCBI Taxonomy" id="1819745"/>
    <lineage>
        <taxon>Eukaryota</taxon>
        <taxon>Metazoa</taxon>
        <taxon>Spiralia</taxon>
        <taxon>Lophotrochozoa</taxon>
        <taxon>Mesozoa</taxon>
        <taxon>Orthonectida</taxon>
        <taxon>Rhopaluridae</taxon>
        <taxon>Intoshia</taxon>
    </lineage>
</organism>
<proteinExistence type="predicted"/>
<name>A0A177B012_9BILA</name>
<sequence length="324" mass="37941">MHNLNNVKIEHDVDSSEKNYNYCRLIDNPTAKSLLDAAFESVESGLVDKHQCQVESFYIHPTKYKQFEHSNYENQRMSQSQNIYNYGHSANEIYYGSCKEFDRTTSMSDEVFADKNRPNFMHNKHRHPNLFKRETEFSAPFPNYRQRLSSLKPKHRSSSYDTILEDSDQSFDFNQSDYFNNSRTQKQLPLGDENIYISNEPNDYLNYQLPNRKYESQEIYSHHKQPVYINAPQNCNVFSHNSEGNSTNYGYCSTESIHSINTEGSDALEKNKMIQSCTNLNYKKNSRNYDYGSNENEMFLCSITPNELRSRCGKDDICNFLLLG</sequence>
<keyword evidence="2" id="KW-1185">Reference proteome</keyword>
<dbReference type="EMBL" id="LWCA01000782">
    <property type="protein sequence ID" value="OAF66961.1"/>
    <property type="molecule type" value="Genomic_DNA"/>
</dbReference>
<dbReference type="Proteomes" id="UP000078046">
    <property type="component" value="Unassembled WGS sequence"/>
</dbReference>
<dbReference type="AlphaFoldDB" id="A0A177B012"/>
<comment type="caution">
    <text evidence="1">The sequence shown here is derived from an EMBL/GenBank/DDBJ whole genome shotgun (WGS) entry which is preliminary data.</text>
</comment>
<protein>
    <submittedName>
        <fullName evidence="1">Uncharacterized protein</fullName>
    </submittedName>
</protein>
<reference evidence="1 2" key="1">
    <citation type="submission" date="2016-04" db="EMBL/GenBank/DDBJ databases">
        <title>The genome of Intoshia linei affirms orthonectids as highly simplified spiralians.</title>
        <authorList>
            <person name="Mikhailov K.V."/>
            <person name="Slusarev G.S."/>
            <person name="Nikitin M.A."/>
            <person name="Logacheva M.D."/>
            <person name="Penin A."/>
            <person name="Aleoshin V."/>
            <person name="Panchin Y.V."/>
        </authorList>
    </citation>
    <scope>NUCLEOTIDE SEQUENCE [LARGE SCALE GENOMIC DNA]</scope>
    <source>
        <strain evidence="1">Intl2013</strain>
        <tissue evidence="1">Whole animal</tissue>
    </source>
</reference>
<evidence type="ECO:0000313" key="1">
    <source>
        <dbReference type="EMBL" id="OAF66961.1"/>
    </source>
</evidence>